<protein>
    <submittedName>
        <fullName evidence="1">Uncharacterized protein</fullName>
    </submittedName>
</protein>
<proteinExistence type="predicted"/>
<reference evidence="2" key="1">
    <citation type="journal article" date="2013" name="Nature">
        <title>Draft genome of the wheat A-genome progenitor Triticum urartu.</title>
        <authorList>
            <person name="Ling H.Q."/>
            <person name="Zhao S."/>
            <person name="Liu D."/>
            <person name="Wang J."/>
            <person name="Sun H."/>
            <person name="Zhang C."/>
            <person name="Fan H."/>
            <person name="Li D."/>
            <person name="Dong L."/>
            <person name="Tao Y."/>
            <person name="Gao C."/>
            <person name="Wu H."/>
            <person name="Li Y."/>
            <person name="Cui Y."/>
            <person name="Guo X."/>
            <person name="Zheng S."/>
            <person name="Wang B."/>
            <person name="Yu K."/>
            <person name="Liang Q."/>
            <person name="Yang W."/>
            <person name="Lou X."/>
            <person name="Chen J."/>
            <person name="Feng M."/>
            <person name="Jian J."/>
            <person name="Zhang X."/>
            <person name="Luo G."/>
            <person name="Jiang Y."/>
            <person name="Liu J."/>
            <person name="Wang Z."/>
            <person name="Sha Y."/>
            <person name="Zhang B."/>
            <person name="Wu H."/>
            <person name="Tang D."/>
            <person name="Shen Q."/>
            <person name="Xue P."/>
            <person name="Zou S."/>
            <person name="Wang X."/>
            <person name="Liu X."/>
            <person name="Wang F."/>
            <person name="Yang Y."/>
            <person name="An X."/>
            <person name="Dong Z."/>
            <person name="Zhang K."/>
            <person name="Zhang X."/>
            <person name="Luo M.C."/>
            <person name="Dvorak J."/>
            <person name="Tong Y."/>
            <person name="Wang J."/>
            <person name="Yang H."/>
            <person name="Li Z."/>
            <person name="Wang D."/>
            <person name="Zhang A."/>
            <person name="Wang J."/>
        </authorList>
    </citation>
    <scope>NUCLEOTIDE SEQUENCE</scope>
    <source>
        <strain evidence="2">cv. G1812</strain>
    </source>
</reference>
<sequence>MFAVTDFCQSPLKRSLVQQTIPNCPSSVYLSEVAGSCKAWPTATTLGAAVICILHLALVQRQVLGIPQHKQRHISVDATAVDDALKLPSVTGLYA</sequence>
<name>A0A8R7U393_TRIUA</name>
<evidence type="ECO:0000313" key="2">
    <source>
        <dbReference type="Proteomes" id="UP000015106"/>
    </source>
</evidence>
<dbReference type="Gramene" id="TuG1812G0300005757.01.T06">
    <property type="protein sequence ID" value="TuG1812G0300005757.01.T06"/>
    <property type="gene ID" value="TuG1812G0300005757.01"/>
</dbReference>
<accession>A0A8R7U393</accession>
<reference evidence="1" key="3">
    <citation type="submission" date="2022-06" db="UniProtKB">
        <authorList>
            <consortium name="EnsemblPlants"/>
        </authorList>
    </citation>
    <scope>IDENTIFICATION</scope>
</reference>
<organism evidence="1 2">
    <name type="scientific">Triticum urartu</name>
    <name type="common">Red wild einkorn</name>
    <name type="synonym">Crithodium urartu</name>
    <dbReference type="NCBI Taxonomy" id="4572"/>
    <lineage>
        <taxon>Eukaryota</taxon>
        <taxon>Viridiplantae</taxon>
        <taxon>Streptophyta</taxon>
        <taxon>Embryophyta</taxon>
        <taxon>Tracheophyta</taxon>
        <taxon>Spermatophyta</taxon>
        <taxon>Magnoliopsida</taxon>
        <taxon>Liliopsida</taxon>
        <taxon>Poales</taxon>
        <taxon>Poaceae</taxon>
        <taxon>BOP clade</taxon>
        <taxon>Pooideae</taxon>
        <taxon>Triticodae</taxon>
        <taxon>Triticeae</taxon>
        <taxon>Triticinae</taxon>
        <taxon>Triticum</taxon>
    </lineage>
</organism>
<dbReference type="EnsemblPlants" id="TuG1812G0300005757.01.T06">
    <property type="protein sequence ID" value="TuG1812G0300005757.01.T06"/>
    <property type="gene ID" value="TuG1812G0300005757.01"/>
</dbReference>
<dbReference type="AlphaFoldDB" id="A0A8R7U393"/>
<reference evidence="1" key="2">
    <citation type="submission" date="2018-03" db="EMBL/GenBank/DDBJ databases">
        <title>The Triticum urartu genome reveals the dynamic nature of wheat genome evolution.</title>
        <authorList>
            <person name="Ling H."/>
            <person name="Ma B."/>
            <person name="Shi X."/>
            <person name="Liu H."/>
            <person name="Dong L."/>
            <person name="Sun H."/>
            <person name="Cao Y."/>
            <person name="Gao Q."/>
            <person name="Zheng S."/>
            <person name="Li Y."/>
            <person name="Yu Y."/>
            <person name="Du H."/>
            <person name="Qi M."/>
            <person name="Li Y."/>
            <person name="Yu H."/>
            <person name="Cui Y."/>
            <person name="Wang N."/>
            <person name="Chen C."/>
            <person name="Wu H."/>
            <person name="Zhao Y."/>
            <person name="Zhang J."/>
            <person name="Li Y."/>
            <person name="Zhou W."/>
            <person name="Zhang B."/>
            <person name="Hu W."/>
            <person name="Eijk M."/>
            <person name="Tang J."/>
            <person name="Witsenboer H."/>
            <person name="Zhao S."/>
            <person name="Li Z."/>
            <person name="Zhang A."/>
            <person name="Wang D."/>
            <person name="Liang C."/>
        </authorList>
    </citation>
    <scope>NUCLEOTIDE SEQUENCE [LARGE SCALE GENOMIC DNA]</scope>
    <source>
        <strain evidence="1">cv. G1812</strain>
    </source>
</reference>
<evidence type="ECO:0000313" key="1">
    <source>
        <dbReference type="EnsemblPlants" id="TuG1812G0300005757.01.T06"/>
    </source>
</evidence>
<keyword evidence="2" id="KW-1185">Reference proteome</keyword>
<dbReference type="Proteomes" id="UP000015106">
    <property type="component" value="Chromosome 3"/>
</dbReference>